<dbReference type="EMBL" id="ML005443">
    <property type="protein sequence ID" value="RKP18491.1"/>
    <property type="molecule type" value="Genomic_DNA"/>
</dbReference>
<organism evidence="1 2">
    <name type="scientific">Rozella allomycis (strain CSF55)</name>
    <dbReference type="NCBI Taxonomy" id="988480"/>
    <lineage>
        <taxon>Eukaryota</taxon>
        <taxon>Fungi</taxon>
        <taxon>Fungi incertae sedis</taxon>
        <taxon>Cryptomycota</taxon>
        <taxon>Cryptomycota incertae sedis</taxon>
        <taxon>Rozella</taxon>
    </lineage>
</organism>
<evidence type="ECO:0000313" key="2">
    <source>
        <dbReference type="Proteomes" id="UP000281549"/>
    </source>
</evidence>
<accession>A0A4P9YIC5</accession>
<reference evidence="2" key="1">
    <citation type="journal article" date="2018" name="Nat. Microbiol.">
        <title>Leveraging single-cell genomics to expand the fungal tree of life.</title>
        <authorList>
            <person name="Ahrendt S.R."/>
            <person name="Quandt C.A."/>
            <person name="Ciobanu D."/>
            <person name="Clum A."/>
            <person name="Salamov A."/>
            <person name="Andreopoulos B."/>
            <person name="Cheng J.F."/>
            <person name="Woyke T."/>
            <person name="Pelin A."/>
            <person name="Henrissat B."/>
            <person name="Reynolds N.K."/>
            <person name="Benny G.L."/>
            <person name="Smith M.E."/>
            <person name="James T.Y."/>
            <person name="Grigoriev I.V."/>
        </authorList>
    </citation>
    <scope>NUCLEOTIDE SEQUENCE [LARGE SCALE GENOMIC DNA]</scope>
    <source>
        <strain evidence="2">CSF55</strain>
    </source>
</reference>
<feature type="non-terminal residue" evidence="1">
    <location>
        <position position="1"/>
    </location>
</feature>
<feature type="non-terminal residue" evidence="1">
    <location>
        <position position="516"/>
    </location>
</feature>
<name>A0A4P9YIC5_ROZAC</name>
<proteinExistence type="predicted"/>
<dbReference type="Proteomes" id="UP000281549">
    <property type="component" value="Unassembled WGS sequence"/>
</dbReference>
<gene>
    <name evidence="1" type="ORF">ROZALSC1DRAFT_29837</name>
</gene>
<dbReference type="AlphaFoldDB" id="A0A4P9YIC5"/>
<protein>
    <submittedName>
        <fullName evidence="1">Uncharacterized protein</fullName>
    </submittedName>
</protein>
<evidence type="ECO:0000313" key="1">
    <source>
        <dbReference type="EMBL" id="RKP18491.1"/>
    </source>
</evidence>
<sequence>AQLNIQEGEEVPPPSNFFKGVTELAFEQVSIYTNLNSLHLEVEIKRKAVDYEQNIEFILKLIPDTPHPLPFASLFPMKCKFQKDLENLIIPLIWTKENIDATRHVFFLEIEKLPGTEQFISLKRHRTMVTLECDTWISEQARPTSIRTSNLKTQKQQDQVTPNPSPEIIKELDFVPIFISTLFPELSLTTINTLLNDAMSIWSDKKKESLWKTLELNVSFKQFLGWDIPKNYFRQSLEGLIFHHLRVIRLAGIESQNLRNFINSLLEEIHEKELNEKDILDILDKRIEFLENHTVNEMESHFFTEQSLLFDGSMVHFSPVINEHYFCFIEGHGNLALSNHVKLDLPFQIFNSLSTLQNSSSKEEIMELTSKAYSNTAKNCLKIQHENNWSHGVSALTVQFIDSMAIISWSGNVKAAAFVCKSDGISPVFYYIQDSYTKSSPKENTPCLSSGIGFPNMLPRQTAKPNFVFLDIEKYHRDPIIFILGSYGFWKAFEQPNDLCSILSSYYGDIEATFDR</sequence>